<sequence>MTMQARALPSTPASRLDAEQAILALLLAPDGKKDNGEWRWAAPVEGKTRLVKELFLVEKETRSGADGLLGFRFTPGPYGPSSLELTNQLDVMLAKAKVGASPINSGRGFRLSLTPTGGRLAKQVWIGLPKQGRSDFFKVKSRVAPMSYRQFLLYVYRTYPEYTENSLIRDELLSDSQE</sequence>
<name>T1AIC2_9ZZZZ</name>
<evidence type="ECO:0000313" key="1">
    <source>
        <dbReference type="EMBL" id="EQD57022.1"/>
    </source>
</evidence>
<dbReference type="AlphaFoldDB" id="T1AIC2"/>
<organism evidence="1">
    <name type="scientific">mine drainage metagenome</name>
    <dbReference type="NCBI Taxonomy" id="410659"/>
    <lineage>
        <taxon>unclassified sequences</taxon>
        <taxon>metagenomes</taxon>
        <taxon>ecological metagenomes</taxon>
    </lineage>
</organism>
<comment type="caution">
    <text evidence="1">The sequence shown here is derived from an EMBL/GenBank/DDBJ whole genome shotgun (WGS) entry which is preliminary data.</text>
</comment>
<proteinExistence type="predicted"/>
<protein>
    <submittedName>
        <fullName evidence="1">Conjugative plasmid protein</fullName>
    </submittedName>
</protein>
<reference evidence="1" key="2">
    <citation type="journal article" date="2014" name="ISME J.">
        <title>Microbial stratification in low pH oxic and suboxic macroscopic growths along an acid mine drainage.</title>
        <authorList>
            <person name="Mendez-Garcia C."/>
            <person name="Mesa V."/>
            <person name="Sprenger R.R."/>
            <person name="Richter M."/>
            <person name="Diez M.S."/>
            <person name="Solano J."/>
            <person name="Bargiela R."/>
            <person name="Golyshina O.V."/>
            <person name="Manteca A."/>
            <person name="Ramos J.L."/>
            <person name="Gallego J.R."/>
            <person name="Llorente I."/>
            <person name="Martins Dos Santos V.A."/>
            <person name="Jensen O.N."/>
            <person name="Pelaez A.I."/>
            <person name="Sanchez J."/>
            <person name="Ferrer M."/>
        </authorList>
    </citation>
    <scope>NUCLEOTIDE SEQUENCE</scope>
</reference>
<dbReference type="EMBL" id="AUZZ01003431">
    <property type="protein sequence ID" value="EQD57022.1"/>
    <property type="molecule type" value="Genomic_DNA"/>
</dbReference>
<reference evidence="1" key="1">
    <citation type="submission" date="2013-08" db="EMBL/GenBank/DDBJ databases">
        <authorList>
            <person name="Mendez C."/>
            <person name="Richter M."/>
            <person name="Ferrer M."/>
            <person name="Sanchez J."/>
        </authorList>
    </citation>
    <scope>NUCLEOTIDE SEQUENCE</scope>
</reference>
<gene>
    <name evidence="1" type="ORF">B2A_05012</name>
</gene>
<accession>T1AIC2</accession>